<sequence>MKKFAKKNPSQPNRGPFNATLGVVYLGKPPLMLEGPILETTVDNVVETQIEGGKINETEVDEDRDNVTEVESDRDIETLVESDRDIETLVESHMDSEIEEDDDRGSETKDERDLDYVSSDEDEGFIDDVHVNMKHFKLHAEVIMYMHLLMLMKKN</sequence>
<feature type="region of interest" description="Disordered" evidence="1">
    <location>
        <begin position="90"/>
        <end position="116"/>
    </location>
</feature>
<reference evidence="2" key="1">
    <citation type="journal article" date="2022" name="Int. J. Mol. Sci.">
        <title>Draft Genome of Tanacetum Coccineum: Genomic Comparison of Closely Related Tanacetum-Family Plants.</title>
        <authorList>
            <person name="Yamashiro T."/>
            <person name="Shiraishi A."/>
            <person name="Nakayama K."/>
            <person name="Satake H."/>
        </authorList>
    </citation>
    <scope>NUCLEOTIDE SEQUENCE</scope>
</reference>
<feature type="compositionally biased region" description="Basic and acidic residues" evidence="1">
    <location>
        <begin position="105"/>
        <end position="115"/>
    </location>
</feature>
<reference evidence="2" key="2">
    <citation type="submission" date="2022-01" db="EMBL/GenBank/DDBJ databases">
        <authorList>
            <person name="Yamashiro T."/>
            <person name="Shiraishi A."/>
            <person name="Satake H."/>
            <person name="Nakayama K."/>
        </authorList>
    </citation>
    <scope>NUCLEOTIDE SEQUENCE</scope>
</reference>
<organism evidence="2 3">
    <name type="scientific">Tanacetum coccineum</name>
    <dbReference type="NCBI Taxonomy" id="301880"/>
    <lineage>
        <taxon>Eukaryota</taxon>
        <taxon>Viridiplantae</taxon>
        <taxon>Streptophyta</taxon>
        <taxon>Embryophyta</taxon>
        <taxon>Tracheophyta</taxon>
        <taxon>Spermatophyta</taxon>
        <taxon>Magnoliopsida</taxon>
        <taxon>eudicotyledons</taxon>
        <taxon>Gunneridae</taxon>
        <taxon>Pentapetalae</taxon>
        <taxon>asterids</taxon>
        <taxon>campanulids</taxon>
        <taxon>Asterales</taxon>
        <taxon>Asteraceae</taxon>
        <taxon>Asteroideae</taxon>
        <taxon>Anthemideae</taxon>
        <taxon>Anthemidinae</taxon>
        <taxon>Tanacetum</taxon>
    </lineage>
</organism>
<dbReference type="EMBL" id="BQNB010019804">
    <property type="protein sequence ID" value="GJT89236.1"/>
    <property type="molecule type" value="Genomic_DNA"/>
</dbReference>
<gene>
    <name evidence="2" type="ORF">Tco_1070953</name>
</gene>
<protein>
    <submittedName>
        <fullName evidence="2">Uncharacterized protein</fullName>
    </submittedName>
</protein>
<comment type="caution">
    <text evidence="2">The sequence shown here is derived from an EMBL/GenBank/DDBJ whole genome shotgun (WGS) entry which is preliminary data.</text>
</comment>
<evidence type="ECO:0000256" key="1">
    <source>
        <dbReference type="SAM" id="MobiDB-lite"/>
    </source>
</evidence>
<evidence type="ECO:0000313" key="2">
    <source>
        <dbReference type="EMBL" id="GJT89236.1"/>
    </source>
</evidence>
<name>A0ABQ5HN16_9ASTR</name>
<proteinExistence type="predicted"/>
<dbReference type="Proteomes" id="UP001151760">
    <property type="component" value="Unassembled WGS sequence"/>
</dbReference>
<accession>A0ABQ5HN16</accession>
<evidence type="ECO:0000313" key="3">
    <source>
        <dbReference type="Proteomes" id="UP001151760"/>
    </source>
</evidence>
<keyword evidence="3" id="KW-1185">Reference proteome</keyword>